<keyword evidence="5 7" id="KW-1133">Transmembrane helix</keyword>
<organism evidence="9 10">
    <name type="scientific">Pararhodobacter aggregans</name>
    <dbReference type="NCBI Taxonomy" id="404875"/>
    <lineage>
        <taxon>Bacteria</taxon>
        <taxon>Pseudomonadati</taxon>
        <taxon>Pseudomonadota</taxon>
        <taxon>Alphaproteobacteria</taxon>
        <taxon>Rhodobacterales</taxon>
        <taxon>Paracoccaceae</taxon>
        <taxon>Pararhodobacter</taxon>
    </lineage>
</organism>
<keyword evidence="2 7" id="KW-0813">Transport</keyword>
<comment type="caution">
    <text evidence="9">The sequence shown here is derived from an EMBL/GenBank/DDBJ whole genome shotgun (WGS) entry which is preliminary data.</text>
</comment>
<sequence>MTALVNFWAMIGGLCLALIVALTAVNVGALAADMVLRGWDIRVPGIYGYEDVVKLLASVAALAFFPLCQWRGGHVAVGLLIDPAPRWIGRVNRVIAQALTTGVALFLAWWMAIGALEVRRDGLTTGILEWPQWPFYWPGVVSMLLWALVAAVMTLNALKGEEAVHGPA</sequence>
<comment type="subunit">
    <text evidence="7">The complex comprises the extracytoplasmic solute receptor protein and the two transmembrane proteins.</text>
</comment>
<proteinExistence type="inferred from homology"/>
<feature type="transmembrane region" description="Helical" evidence="7">
    <location>
        <begin position="55"/>
        <end position="82"/>
    </location>
</feature>
<comment type="caution">
    <text evidence="7">Lacks conserved residue(s) required for the propagation of feature annotation.</text>
</comment>
<keyword evidence="3" id="KW-1003">Cell membrane</keyword>
<evidence type="ECO:0000256" key="5">
    <source>
        <dbReference type="ARBA" id="ARBA00022989"/>
    </source>
</evidence>
<feature type="domain" description="Tripartite ATP-independent periplasmic transporters DctQ component" evidence="8">
    <location>
        <begin position="45"/>
        <end position="159"/>
    </location>
</feature>
<evidence type="ECO:0000256" key="6">
    <source>
        <dbReference type="ARBA" id="ARBA00023136"/>
    </source>
</evidence>
<evidence type="ECO:0000256" key="3">
    <source>
        <dbReference type="ARBA" id="ARBA00022475"/>
    </source>
</evidence>
<dbReference type="GO" id="GO:0005886">
    <property type="term" value="C:plasma membrane"/>
    <property type="evidence" value="ECO:0007669"/>
    <property type="project" value="UniProtKB-SubCell"/>
</dbReference>
<dbReference type="RefSeq" id="WP_107752495.1">
    <property type="nucleotide sequence ID" value="NZ_QBKF01000007.1"/>
</dbReference>
<comment type="function">
    <text evidence="7">Part of the tripartite ATP-independent periplasmic (TRAP) transport system.</text>
</comment>
<comment type="similarity">
    <text evidence="7">Belongs to the TRAP transporter small permease family.</text>
</comment>
<evidence type="ECO:0000256" key="7">
    <source>
        <dbReference type="RuleBase" id="RU369079"/>
    </source>
</evidence>
<dbReference type="EMBL" id="QDDR01000007">
    <property type="protein sequence ID" value="PVE46923.1"/>
    <property type="molecule type" value="Genomic_DNA"/>
</dbReference>
<comment type="subcellular location">
    <subcellularLocation>
        <location evidence="7">Cell inner membrane</location>
        <topology evidence="7">Multi-pass membrane protein</topology>
    </subcellularLocation>
    <subcellularLocation>
        <location evidence="1">Cell membrane</location>
        <topology evidence="1">Multi-pass membrane protein</topology>
    </subcellularLocation>
</comment>
<evidence type="ECO:0000313" key="9">
    <source>
        <dbReference type="EMBL" id="PVE46923.1"/>
    </source>
</evidence>
<keyword evidence="10" id="KW-1185">Reference proteome</keyword>
<keyword evidence="7" id="KW-0997">Cell inner membrane</keyword>
<evidence type="ECO:0000256" key="1">
    <source>
        <dbReference type="ARBA" id="ARBA00004651"/>
    </source>
</evidence>
<dbReference type="Proteomes" id="UP000244810">
    <property type="component" value="Unassembled WGS sequence"/>
</dbReference>
<dbReference type="GO" id="GO:0022857">
    <property type="term" value="F:transmembrane transporter activity"/>
    <property type="evidence" value="ECO:0007669"/>
    <property type="project" value="UniProtKB-UniRule"/>
</dbReference>
<dbReference type="AlphaFoldDB" id="A0A2T7UQC4"/>
<keyword evidence="4 7" id="KW-0812">Transmembrane</keyword>
<reference evidence="9 10" key="1">
    <citation type="journal article" date="2011" name="Syst. Appl. Microbiol.">
        <title>Defluviimonas denitrificans gen. nov., sp. nov., and Pararhodobacter aggregans gen. nov., sp. nov., non-phototrophic Rhodobacteraceae from the biofilter of a marine aquaculture.</title>
        <authorList>
            <person name="Foesel B.U."/>
            <person name="Drake H.L."/>
            <person name="Schramm A."/>
        </authorList>
    </citation>
    <scope>NUCLEOTIDE SEQUENCE [LARGE SCALE GENOMIC DNA]</scope>
    <source>
        <strain evidence="9 10">D1-19</strain>
    </source>
</reference>
<feature type="transmembrane region" description="Helical" evidence="7">
    <location>
        <begin position="135"/>
        <end position="158"/>
    </location>
</feature>
<gene>
    <name evidence="9" type="ORF">DDE23_14710</name>
</gene>
<dbReference type="Pfam" id="PF04290">
    <property type="entry name" value="DctQ"/>
    <property type="match status" value="1"/>
</dbReference>
<dbReference type="InterPro" id="IPR055348">
    <property type="entry name" value="DctQ"/>
</dbReference>
<evidence type="ECO:0000259" key="8">
    <source>
        <dbReference type="Pfam" id="PF04290"/>
    </source>
</evidence>
<name>A0A2T7UQC4_9RHOB</name>
<keyword evidence="6 7" id="KW-0472">Membrane</keyword>
<evidence type="ECO:0000256" key="4">
    <source>
        <dbReference type="ARBA" id="ARBA00022692"/>
    </source>
</evidence>
<protein>
    <recommendedName>
        <fullName evidence="7">TRAP transporter small permease protein</fullName>
    </recommendedName>
</protein>
<dbReference type="OrthoDB" id="6183232at2"/>
<accession>A0A2T7UQC4</accession>
<evidence type="ECO:0000313" key="10">
    <source>
        <dbReference type="Proteomes" id="UP000244810"/>
    </source>
</evidence>
<evidence type="ECO:0000256" key="2">
    <source>
        <dbReference type="ARBA" id="ARBA00022448"/>
    </source>
</evidence>
<feature type="transmembrane region" description="Helical" evidence="7">
    <location>
        <begin position="94"/>
        <end position="115"/>
    </location>
</feature>